<feature type="compositionally biased region" description="Basic and acidic residues" evidence="1">
    <location>
        <begin position="431"/>
        <end position="455"/>
    </location>
</feature>
<sequence>MALSSGVAWADKRIALVVGNSSYQTVPQLPNPARDAKAVGQMFKDAGFDSVEVLLDLGNLEFKRAIRKFEADADQADIAVVYYAGHGIEVNGNNFLIPVDARLSSDRDAEDEAIRLERMVLSADGAKKLRVIILDACRDNPFTVKMRRERRAALRAISSGLGKVEPTSTDTLIAYAAKAGSTADDGEGKHSPFTTALLKNLTVPGLDIRLAFGRVRDEVMKLTGARQEPFVYGSLGGGNISLVPPPVVEKEPEAADVKGDFELVAKINSARAWEVFISTYKTGFYADLARAQLASLTSKTASDVARDVGNVTVAALPQDTPAPVNEPSSRERLEFDRLKDSTDQAALKRFIKRYPDSPLALQVQHRLEVLQSAAAEREEKQRAEREAARLAAEQARIEAERKKAELAAARKREEDERRAKAEEAAQQARAADAERKAAEAKRKAEEAQRKAEELAAAKTAAEAARQKAESERAARQAELERRKAEEERRKAELAKQKEETCKAEETRFKELIARGSEGKELDNVKTFAREATCERLKPEVANTLKSFENETSRRLVTAAQVALSRIGCFSGDADGNLGSATRAALGRYHDAKKSPGKGQSDKGRSNGDLAITDDMVKELGQQSGRVCPLKCKAGEAVKDDTCVAETKPQPPAAAQHKRDDKATASKPARRPERTQTSRQREPAPRARQEASRPAPSYRAAPAMIGVGF</sequence>
<feature type="compositionally biased region" description="Basic and acidic residues" evidence="1">
    <location>
        <begin position="588"/>
        <end position="605"/>
    </location>
</feature>
<dbReference type="InterPro" id="IPR052039">
    <property type="entry name" value="Caspase-related_regulators"/>
</dbReference>
<dbReference type="PROSITE" id="PS50208">
    <property type="entry name" value="CASPASE_P20"/>
    <property type="match status" value="1"/>
</dbReference>
<feature type="domain" description="Caspase family p20" evidence="2">
    <location>
        <begin position="11"/>
        <end position="141"/>
    </location>
</feature>
<dbReference type="GO" id="GO:0004197">
    <property type="term" value="F:cysteine-type endopeptidase activity"/>
    <property type="evidence" value="ECO:0007669"/>
    <property type="project" value="InterPro"/>
</dbReference>
<protein>
    <recommendedName>
        <fullName evidence="2">Caspase family p20 domain-containing protein</fullName>
    </recommendedName>
</protein>
<dbReference type="InterPro" id="IPR001309">
    <property type="entry name" value="Pept_C14_p20"/>
</dbReference>
<name>A0A4Y3WB77_NITWI</name>
<dbReference type="SUPFAM" id="SSF52129">
    <property type="entry name" value="Caspase-like"/>
    <property type="match status" value="1"/>
</dbReference>
<dbReference type="PANTHER" id="PTHR22576">
    <property type="entry name" value="MUCOSA ASSOCIATED LYMPHOID TISSUE LYMPHOMA TRANSLOCATION PROTEIN 1/PARACASPASE"/>
    <property type="match status" value="1"/>
</dbReference>
<dbReference type="EMBL" id="BJNF01000042">
    <property type="protein sequence ID" value="GEC15865.1"/>
    <property type="molecule type" value="Genomic_DNA"/>
</dbReference>
<feature type="region of interest" description="Disordered" evidence="1">
    <location>
        <begin position="408"/>
        <end position="500"/>
    </location>
</feature>
<dbReference type="GO" id="GO:0006508">
    <property type="term" value="P:proteolysis"/>
    <property type="evidence" value="ECO:0007669"/>
    <property type="project" value="InterPro"/>
</dbReference>
<dbReference type="InterPro" id="IPR029030">
    <property type="entry name" value="Caspase-like_dom_sf"/>
</dbReference>
<dbReference type="InterPro" id="IPR011600">
    <property type="entry name" value="Pept_C14_caspase"/>
</dbReference>
<evidence type="ECO:0000313" key="4">
    <source>
        <dbReference type="Proteomes" id="UP000318825"/>
    </source>
</evidence>
<accession>A0A4Y3WB77</accession>
<dbReference type="AlphaFoldDB" id="A0A4Y3WB77"/>
<dbReference type="PANTHER" id="PTHR22576:SF37">
    <property type="entry name" value="MUCOSA-ASSOCIATED LYMPHOID TISSUE LYMPHOMA TRANSLOCATION PROTEIN 1"/>
    <property type="match status" value="1"/>
</dbReference>
<feature type="compositionally biased region" description="Basic and acidic residues" evidence="1">
    <location>
        <begin position="408"/>
        <end position="423"/>
    </location>
</feature>
<evidence type="ECO:0000259" key="2">
    <source>
        <dbReference type="PROSITE" id="PS50208"/>
    </source>
</evidence>
<evidence type="ECO:0000256" key="1">
    <source>
        <dbReference type="SAM" id="MobiDB-lite"/>
    </source>
</evidence>
<feature type="region of interest" description="Disordered" evidence="1">
    <location>
        <begin position="638"/>
        <end position="708"/>
    </location>
</feature>
<dbReference type="Pfam" id="PF00656">
    <property type="entry name" value="Peptidase_C14"/>
    <property type="match status" value="1"/>
</dbReference>
<gene>
    <name evidence="3" type="ORF">NWI01_17570</name>
</gene>
<evidence type="ECO:0000313" key="3">
    <source>
        <dbReference type="EMBL" id="GEC15865.1"/>
    </source>
</evidence>
<feature type="compositionally biased region" description="Low complexity" evidence="1">
    <location>
        <begin position="691"/>
        <end position="702"/>
    </location>
</feature>
<proteinExistence type="predicted"/>
<dbReference type="Gene3D" id="3.40.50.1460">
    <property type="match status" value="1"/>
</dbReference>
<feature type="compositionally biased region" description="Basic and acidic residues" evidence="1">
    <location>
        <begin position="656"/>
        <end position="690"/>
    </location>
</feature>
<organism evidence="3 4">
    <name type="scientific">Nitrobacter winogradskyi</name>
    <name type="common">Nitrobacter agilis</name>
    <dbReference type="NCBI Taxonomy" id="913"/>
    <lineage>
        <taxon>Bacteria</taxon>
        <taxon>Pseudomonadati</taxon>
        <taxon>Pseudomonadota</taxon>
        <taxon>Alphaproteobacteria</taxon>
        <taxon>Hyphomicrobiales</taxon>
        <taxon>Nitrobacteraceae</taxon>
        <taxon>Nitrobacter</taxon>
    </lineage>
</organism>
<feature type="compositionally biased region" description="Basic and acidic residues" evidence="1">
    <location>
        <begin position="464"/>
        <end position="500"/>
    </location>
</feature>
<reference evidence="3 4" key="1">
    <citation type="submission" date="2019-06" db="EMBL/GenBank/DDBJ databases">
        <title>Whole genome shotgun sequence of Nitrobacter winogradskyi NBRC 14297.</title>
        <authorList>
            <person name="Hosoyama A."/>
            <person name="Uohara A."/>
            <person name="Ohji S."/>
            <person name="Ichikawa N."/>
        </authorList>
    </citation>
    <scope>NUCLEOTIDE SEQUENCE [LARGE SCALE GENOMIC DNA]</scope>
    <source>
        <strain evidence="3 4">NBRC 14297</strain>
    </source>
</reference>
<feature type="region of interest" description="Disordered" evidence="1">
    <location>
        <begin position="588"/>
        <end position="616"/>
    </location>
</feature>
<comment type="caution">
    <text evidence="3">The sequence shown here is derived from an EMBL/GenBank/DDBJ whole genome shotgun (WGS) entry which is preliminary data.</text>
</comment>
<dbReference type="Proteomes" id="UP000318825">
    <property type="component" value="Unassembled WGS sequence"/>
</dbReference>